<gene>
    <name evidence="2" type="ORF">ACFPZ4_14695</name>
</gene>
<keyword evidence="3" id="KW-1185">Reference proteome</keyword>
<comment type="caution">
    <text evidence="2">The sequence shown here is derived from an EMBL/GenBank/DDBJ whole genome shotgun (WGS) entry which is preliminary data.</text>
</comment>
<organism evidence="2 3">
    <name type="scientific">Micromonospora harpali</name>
    <dbReference type="NCBI Taxonomy" id="1490225"/>
    <lineage>
        <taxon>Bacteria</taxon>
        <taxon>Bacillati</taxon>
        <taxon>Actinomycetota</taxon>
        <taxon>Actinomycetes</taxon>
        <taxon>Micromonosporales</taxon>
        <taxon>Micromonosporaceae</taxon>
        <taxon>Micromonospora</taxon>
    </lineage>
</organism>
<sequence>MHVNLAELGITAATTLVAVALGGWLTVRAQDRLWRRDQQRQWRDIRLAAYRDFLTAFREYVAYVLRPDARVVAVPRPRPPHDPMPFFDDEGSAYRERLEATKTAVRLVADGPDTVRAVNAMVRHARLLAADRAAHDVDAVPPERFEGLWVAEREFVLVARRELGMAGDFEIGDRPGGDAARAAASPLAAWTTPGARVTRPEAG</sequence>
<reference evidence="3" key="1">
    <citation type="journal article" date="2019" name="Int. J. Syst. Evol. Microbiol.">
        <title>The Global Catalogue of Microorganisms (GCM) 10K type strain sequencing project: providing services to taxonomists for standard genome sequencing and annotation.</title>
        <authorList>
            <consortium name="The Broad Institute Genomics Platform"/>
            <consortium name="The Broad Institute Genome Sequencing Center for Infectious Disease"/>
            <person name="Wu L."/>
            <person name="Ma J."/>
        </authorList>
    </citation>
    <scope>NUCLEOTIDE SEQUENCE [LARGE SCALE GENOMIC DNA]</scope>
    <source>
        <strain evidence="3">CGMCC 4.7173</strain>
    </source>
</reference>
<name>A0ABW1HR25_9ACTN</name>
<evidence type="ECO:0008006" key="4">
    <source>
        <dbReference type="Google" id="ProtNLM"/>
    </source>
</evidence>
<evidence type="ECO:0000313" key="2">
    <source>
        <dbReference type="EMBL" id="MFC5942719.1"/>
    </source>
</evidence>
<dbReference type="EMBL" id="JBHSQQ010000074">
    <property type="protein sequence ID" value="MFC5942719.1"/>
    <property type="molecule type" value="Genomic_DNA"/>
</dbReference>
<evidence type="ECO:0000313" key="3">
    <source>
        <dbReference type="Proteomes" id="UP001596207"/>
    </source>
</evidence>
<feature type="transmembrane region" description="Helical" evidence="1">
    <location>
        <begin position="6"/>
        <end position="27"/>
    </location>
</feature>
<protein>
    <recommendedName>
        <fullName evidence="4">Secreted protein</fullName>
    </recommendedName>
</protein>
<dbReference type="Proteomes" id="UP001596207">
    <property type="component" value="Unassembled WGS sequence"/>
</dbReference>
<proteinExistence type="predicted"/>
<dbReference type="RefSeq" id="WP_077937525.1">
    <property type="nucleotide sequence ID" value="NZ_CP158970.1"/>
</dbReference>
<accession>A0ABW1HR25</accession>
<evidence type="ECO:0000256" key="1">
    <source>
        <dbReference type="SAM" id="Phobius"/>
    </source>
</evidence>
<keyword evidence="1" id="KW-0472">Membrane</keyword>
<keyword evidence="1" id="KW-0812">Transmembrane</keyword>
<keyword evidence="1" id="KW-1133">Transmembrane helix</keyword>